<dbReference type="InParanoid" id="F4RPQ2"/>
<feature type="compositionally biased region" description="Basic and acidic residues" evidence="1">
    <location>
        <begin position="132"/>
        <end position="144"/>
    </location>
</feature>
<dbReference type="GeneID" id="18930184"/>
<feature type="compositionally biased region" description="Basic residues" evidence="1">
    <location>
        <begin position="161"/>
        <end position="173"/>
    </location>
</feature>
<feature type="compositionally biased region" description="Low complexity" evidence="1">
    <location>
        <begin position="336"/>
        <end position="354"/>
    </location>
</feature>
<dbReference type="KEGG" id="mlr:MELLADRAFT_63981"/>
<feature type="compositionally biased region" description="Basic and acidic residues" evidence="1">
    <location>
        <begin position="50"/>
        <end position="68"/>
    </location>
</feature>
<dbReference type="EMBL" id="GL883112">
    <property type="protein sequence ID" value="EGG05580.1"/>
    <property type="molecule type" value="Genomic_DNA"/>
</dbReference>
<evidence type="ECO:0000256" key="1">
    <source>
        <dbReference type="SAM" id="MobiDB-lite"/>
    </source>
</evidence>
<accession>F4RPQ2</accession>
<dbReference type="Proteomes" id="UP000001072">
    <property type="component" value="Unassembled WGS sequence"/>
</dbReference>
<dbReference type="eggNOG" id="ENOG502S65C">
    <property type="taxonomic scope" value="Eukaryota"/>
</dbReference>
<feature type="compositionally biased region" description="Basic and acidic residues" evidence="1">
    <location>
        <begin position="214"/>
        <end position="229"/>
    </location>
</feature>
<dbReference type="HOGENOM" id="CLU_664070_0_0_1"/>
<organism evidence="3">
    <name type="scientific">Melampsora larici-populina (strain 98AG31 / pathotype 3-4-7)</name>
    <name type="common">Poplar leaf rust fungus</name>
    <dbReference type="NCBI Taxonomy" id="747676"/>
    <lineage>
        <taxon>Eukaryota</taxon>
        <taxon>Fungi</taxon>
        <taxon>Dikarya</taxon>
        <taxon>Basidiomycota</taxon>
        <taxon>Pucciniomycotina</taxon>
        <taxon>Pucciniomycetes</taxon>
        <taxon>Pucciniales</taxon>
        <taxon>Melampsoraceae</taxon>
        <taxon>Melampsora</taxon>
    </lineage>
</organism>
<proteinExistence type="predicted"/>
<evidence type="ECO:0000313" key="2">
    <source>
        <dbReference type="EMBL" id="EGG05580.1"/>
    </source>
</evidence>
<keyword evidence="3" id="KW-1185">Reference proteome</keyword>
<feature type="compositionally biased region" description="Polar residues" evidence="1">
    <location>
        <begin position="185"/>
        <end position="195"/>
    </location>
</feature>
<feature type="compositionally biased region" description="Low complexity" evidence="1">
    <location>
        <begin position="294"/>
        <end position="309"/>
    </location>
</feature>
<feature type="compositionally biased region" description="Polar residues" evidence="1">
    <location>
        <begin position="148"/>
        <end position="160"/>
    </location>
</feature>
<dbReference type="AlphaFoldDB" id="F4RPQ2"/>
<dbReference type="RefSeq" id="XP_007411069.1">
    <property type="nucleotide sequence ID" value="XM_007411007.1"/>
</dbReference>
<evidence type="ECO:0000313" key="3">
    <source>
        <dbReference type="Proteomes" id="UP000001072"/>
    </source>
</evidence>
<protein>
    <submittedName>
        <fullName evidence="2">Uncharacterized protein</fullName>
    </submittedName>
</protein>
<feature type="compositionally biased region" description="Low complexity" evidence="1">
    <location>
        <begin position="203"/>
        <end position="213"/>
    </location>
</feature>
<sequence length="365" mass="39432">MRPFNPFSLKVTADEIRNFMRFEFPYVPEAESGATKKELQKLAQKWIKFHEQAESSKHGQRSSKEPIDTKPVLKTKCTNTDNVPMQSSSKQGIQKPSRSQPTTSAGVPASPPPSTAPKGTLLKNEPNVGKGLSERRSLSNENIKHSKQSQVQPPLASSTTSHKKKPAARKLSTRKSEPIVAAQSLDPSPKNTSVPKCSVKTESAPSPSSSASSCKRDMDEAFGDTHKNTPDALYDNEDTAEAFKKENASSSNKRPKAVLAQARSPIQKKSRATTSATKDPIVQKPKQRRQIDFSDSSSLTSLDTLEGSSAPEQDPKKQTLKAENVSISKAKKTPVAAKSNPAATTAPKTTANNAESSKQKNSVGV</sequence>
<feature type="compositionally biased region" description="Polar residues" evidence="1">
    <location>
        <begin position="355"/>
        <end position="365"/>
    </location>
</feature>
<name>F4RPQ2_MELLP</name>
<feature type="region of interest" description="Disordered" evidence="1">
    <location>
        <begin position="50"/>
        <end position="365"/>
    </location>
</feature>
<dbReference type="VEuPathDB" id="FungiDB:MELLADRAFT_63981"/>
<dbReference type="STRING" id="747676.F4RPQ2"/>
<gene>
    <name evidence="2" type="ORF">MELLADRAFT_63981</name>
</gene>
<reference evidence="3" key="1">
    <citation type="journal article" date="2011" name="Proc. Natl. Acad. Sci. U.S.A.">
        <title>Obligate biotrophy features unraveled by the genomic analysis of rust fungi.</title>
        <authorList>
            <person name="Duplessis S."/>
            <person name="Cuomo C.A."/>
            <person name="Lin Y.-C."/>
            <person name="Aerts A."/>
            <person name="Tisserant E."/>
            <person name="Veneault-Fourrey C."/>
            <person name="Joly D.L."/>
            <person name="Hacquard S."/>
            <person name="Amselem J."/>
            <person name="Cantarel B.L."/>
            <person name="Chiu R."/>
            <person name="Coutinho P.M."/>
            <person name="Feau N."/>
            <person name="Field M."/>
            <person name="Frey P."/>
            <person name="Gelhaye E."/>
            <person name="Goldberg J."/>
            <person name="Grabherr M.G."/>
            <person name="Kodira C.D."/>
            <person name="Kohler A."/>
            <person name="Kuees U."/>
            <person name="Lindquist E.A."/>
            <person name="Lucas S.M."/>
            <person name="Mago R."/>
            <person name="Mauceli E."/>
            <person name="Morin E."/>
            <person name="Murat C."/>
            <person name="Pangilinan J.L."/>
            <person name="Park R."/>
            <person name="Pearson M."/>
            <person name="Quesneville H."/>
            <person name="Rouhier N."/>
            <person name="Sakthikumar S."/>
            <person name="Salamov A.A."/>
            <person name="Schmutz J."/>
            <person name="Selles B."/>
            <person name="Shapiro H."/>
            <person name="Tanguay P."/>
            <person name="Tuskan G.A."/>
            <person name="Henrissat B."/>
            <person name="Van de Peer Y."/>
            <person name="Rouze P."/>
            <person name="Ellis J.G."/>
            <person name="Dodds P.N."/>
            <person name="Schein J.E."/>
            <person name="Zhong S."/>
            <person name="Hamelin R.C."/>
            <person name="Grigoriev I.V."/>
            <person name="Szabo L.J."/>
            <person name="Martin F."/>
        </authorList>
    </citation>
    <scope>NUCLEOTIDE SEQUENCE [LARGE SCALE GENOMIC DNA]</scope>
    <source>
        <strain evidence="3">98AG31 / pathotype 3-4-7</strain>
    </source>
</reference>
<feature type="compositionally biased region" description="Polar residues" evidence="1">
    <location>
        <begin position="76"/>
        <end position="105"/>
    </location>
</feature>